<sequence>MASIAGARAAAARHVASAAGVFGTLFPRRGFAAGTALPARRTRPLPSHAAAAAATPPATRLLRRGLAMIPDDYHYHGSMNHVPLCWVDPEAPRTGPPRSRRPFDPATYFNYGEEDLASEEAMWAMYERWCAFHGVERGRDDMLRRFGGFKDKARSIHEFNKSGASYTKQLTKRADHTAEERAEYFRRRLPPRTYRS</sequence>
<dbReference type="AlphaFoldDB" id="A0A8T0UK85"/>
<protein>
    <recommendedName>
        <fullName evidence="1">Cathepsin propeptide inhibitor domain-containing protein</fullName>
    </recommendedName>
</protein>
<dbReference type="SUPFAM" id="SSF54001">
    <property type="entry name" value="Cysteine proteinases"/>
    <property type="match status" value="1"/>
</dbReference>
<evidence type="ECO:0000313" key="2">
    <source>
        <dbReference type="EMBL" id="KAG2621223.1"/>
    </source>
</evidence>
<feature type="domain" description="Cathepsin propeptide inhibitor" evidence="1">
    <location>
        <begin position="126"/>
        <end position="181"/>
    </location>
</feature>
<keyword evidence="3" id="KW-1185">Reference proteome</keyword>
<proteinExistence type="predicted"/>
<name>A0A8T0UK85_PANVG</name>
<dbReference type="Gene3D" id="1.10.287.2250">
    <property type="match status" value="1"/>
</dbReference>
<dbReference type="InterPro" id="IPR038765">
    <property type="entry name" value="Papain-like_cys_pep_sf"/>
</dbReference>
<gene>
    <name evidence="2" type="ORF">PVAP13_3NG185800</name>
</gene>
<accession>A0A8T0UK85</accession>
<dbReference type="EMBL" id="CM029042">
    <property type="protein sequence ID" value="KAG2621223.1"/>
    <property type="molecule type" value="Genomic_DNA"/>
</dbReference>
<dbReference type="SMART" id="SM00848">
    <property type="entry name" value="Inhibitor_I29"/>
    <property type="match status" value="1"/>
</dbReference>
<evidence type="ECO:0000313" key="3">
    <source>
        <dbReference type="Proteomes" id="UP000823388"/>
    </source>
</evidence>
<dbReference type="Pfam" id="PF08246">
    <property type="entry name" value="Inhibitor_I29"/>
    <property type="match status" value="1"/>
</dbReference>
<dbReference type="Proteomes" id="UP000823388">
    <property type="component" value="Chromosome 3N"/>
</dbReference>
<organism evidence="2 3">
    <name type="scientific">Panicum virgatum</name>
    <name type="common">Blackwell switchgrass</name>
    <dbReference type="NCBI Taxonomy" id="38727"/>
    <lineage>
        <taxon>Eukaryota</taxon>
        <taxon>Viridiplantae</taxon>
        <taxon>Streptophyta</taxon>
        <taxon>Embryophyta</taxon>
        <taxon>Tracheophyta</taxon>
        <taxon>Spermatophyta</taxon>
        <taxon>Magnoliopsida</taxon>
        <taxon>Liliopsida</taxon>
        <taxon>Poales</taxon>
        <taxon>Poaceae</taxon>
        <taxon>PACMAD clade</taxon>
        <taxon>Panicoideae</taxon>
        <taxon>Panicodae</taxon>
        <taxon>Paniceae</taxon>
        <taxon>Panicinae</taxon>
        <taxon>Panicum</taxon>
        <taxon>Panicum sect. Hiantes</taxon>
    </lineage>
</organism>
<dbReference type="InterPro" id="IPR013201">
    <property type="entry name" value="Prot_inhib_I29"/>
</dbReference>
<comment type="caution">
    <text evidence="2">The sequence shown here is derived from an EMBL/GenBank/DDBJ whole genome shotgun (WGS) entry which is preliminary data.</text>
</comment>
<reference evidence="2" key="1">
    <citation type="submission" date="2020-05" db="EMBL/GenBank/DDBJ databases">
        <title>WGS assembly of Panicum virgatum.</title>
        <authorList>
            <person name="Lovell J.T."/>
            <person name="Jenkins J."/>
            <person name="Shu S."/>
            <person name="Juenger T.E."/>
            <person name="Schmutz J."/>
        </authorList>
    </citation>
    <scope>NUCLEOTIDE SEQUENCE</scope>
    <source>
        <strain evidence="2">AP13</strain>
    </source>
</reference>
<evidence type="ECO:0000259" key="1">
    <source>
        <dbReference type="SMART" id="SM00848"/>
    </source>
</evidence>